<organism evidence="2">
    <name type="scientific">Trypanosoma vivax (strain Y486)</name>
    <dbReference type="NCBI Taxonomy" id="1055687"/>
    <lineage>
        <taxon>Eukaryota</taxon>
        <taxon>Discoba</taxon>
        <taxon>Euglenozoa</taxon>
        <taxon>Kinetoplastea</taxon>
        <taxon>Metakinetoplastina</taxon>
        <taxon>Trypanosomatida</taxon>
        <taxon>Trypanosomatidae</taxon>
        <taxon>Trypanosoma</taxon>
        <taxon>Duttonella</taxon>
    </lineage>
</organism>
<sequence>MDRSKTMEVLRNLKFMQRKEEMKRRELFELNQQKQFEERLSLMPFGSVGANDEAKGAASTYSAALSSSGVQRNTRTILFNKHFPRELYSLSRRTFTGGQNASSATDKGASANAVGSSRLKTEHNKDALSGDDRDEEEDGSEAETDVSDPTAVSYGSKGERFCVRTNAPALPKSLEKKMSGTKRKRETKGEE</sequence>
<dbReference type="EMBL" id="HE573027">
    <property type="protein sequence ID" value="CCC53056.1"/>
    <property type="molecule type" value="Genomic_DNA"/>
</dbReference>
<reference evidence="2" key="1">
    <citation type="journal article" date="2012" name="Proc. Natl. Acad. Sci. U.S.A.">
        <title>Antigenic diversity is generated by distinct evolutionary mechanisms in African trypanosome species.</title>
        <authorList>
            <person name="Jackson A.P."/>
            <person name="Berry A."/>
            <person name="Aslett M."/>
            <person name="Allison H.C."/>
            <person name="Burton P."/>
            <person name="Vavrova-Anderson J."/>
            <person name="Brown R."/>
            <person name="Browne H."/>
            <person name="Corton N."/>
            <person name="Hauser H."/>
            <person name="Gamble J."/>
            <person name="Gilderthorp R."/>
            <person name="Marcello L."/>
            <person name="McQuillan J."/>
            <person name="Otto T.D."/>
            <person name="Quail M.A."/>
            <person name="Sanders M.J."/>
            <person name="van Tonder A."/>
            <person name="Ginger M.L."/>
            <person name="Field M.C."/>
            <person name="Barry J.D."/>
            <person name="Hertz-Fowler C."/>
            <person name="Berriman M."/>
        </authorList>
    </citation>
    <scope>NUCLEOTIDE SEQUENCE</scope>
    <source>
        <strain evidence="2">Y486</strain>
    </source>
</reference>
<evidence type="ECO:0000313" key="2">
    <source>
        <dbReference type="EMBL" id="CCC53056.1"/>
    </source>
</evidence>
<feature type="region of interest" description="Disordered" evidence="1">
    <location>
        <begin position="97"/>
        <end position="191"/>
    </location>
</feature>
<protein>
    <submittedName>
        <fullName evidence="2">Uncharacterized protein</fullName>
    </submittedName>
</protein>
<dbReference type="OMA" id="FPTHAYS"/>
<accession>G0UB69</accession>
<dbReference type="VEuPathDB" id="TriTrypDB:TvY486_1105400"/>
<name>G0UB69_TRYVY</name>
<feature type="compositionally biased region" description="Acidic residues" evidence="1">
    <location>
        <begin position="132"/>
        <end position="146"/>
    </location>
</feature>
<evidence type="ECO:0000256" key="1">
    <source>
        <dbReference type="SAM" id="MobiDB-lite"/>
    </source>
</evidence>
<feature type="compositionally biased region" description="Basic residues" evidence="1">
    <location>
        <begin position="179"/>
        <end position="191"/>
    </location>
</feature>
<dbReference type="AlphaFoldDB" id="G0UB69"/>
<feature type="compositionally biased region" description="Basic and acidic residues" evidence="1">
    <location>
        <begin position="119"/>
        <end position="131"/>
    </location>
</feature>
<proteinExistence type="predicted"/>
<gene>
    <name evidence="2" type="ORF">TVY486_1105400</name>
</gene>